<dbReference type="Pfam" id="PF13385">
    <property type="entry name" value="Laminin_G_3"/>
    <property type="match status" value="1"/>
</dbReference>
<reference evidence="4 5" key="1">
    <citation type="submission" date="2016-11" db="EMBL/GenBank/DDBJ databases">
        <authorList>
            <person name="Jaros S."/>
            <person name="Januszkiewicz K."/>
            <person name="Wedrychowicz H."/>
        </authorList>
    </citation>
    <scope>NUCLEOTIDE SEQUENCE [LARGE SCALE GENOMIC DNA]</scope>
    <source>
        <strain evidence="4 5">DSM 26897</strain>
    </source>
</reference>
<name>A0A1M4ZHG3_9BACT</name>
<keyword evidence="1" id="KW-0732">Signal</keyword>
<gene>
    <name evidence="4" type="ORF">SAMN05444008_105224</name>
</gene>
<dbReference type="GO" id="GO:0004553">
    <property type="term" value="F:hydrolase activity, hydrolyzing O-glycosyl compounds"/>
    <property type="evidence" value="ECO:0007669"/>
    <property type="project" value="UniProtKB-ARBA"/>
</dbReference>
<evidence type="ECO:0000256" key="1">
    <source>
        <dbReference type="ARBA" id="ARBA00022729"/>
    </source>
</evidence>
<dbReference type="PROSITE" id="PS51257">
    <property type="entry name" value="PROKAR_LIPOPROTEIN"/>
    <property type="match status" value="1"/>
</dbReference>
<dbReference type="SUPFAM" id="SSF49899">
    <property type="entry name" value="Concanavalin A-like lectins/glucanases"/>
    <property type="match status" value="1"/>
</dbReference>
<keyword evidence="5" id="KW-1185">Reference proteome</keyword>
<proteinExistence type="predicted"/>
<dbReference type="Proteomes" id="UP000184368">
    <property type="component" value="Unassembled WGS sequence"/>
</dbReference>
<evidence type="ECO:0000256" key="2">
    <source>
        <dbReference type="ARBA" id="ARBA00023157"/>
    </source>
</evidence>
<evidence type="ECO:0000259" key="3">
    <source>
        <dbReference type="SMART" id="SM00560"/>
    </source>
</evidence>
<sequence length="275" mass="29824">MKKLFILGSFLLALGACQKMDRPSLGDYAQDTNPPGGPLKFYAAFDGRSLDSIRAVFGADNNVSFVDGISGKAMSAGANGYVVFPSTNEFKTASDFTVAFWVKKAGPNPAGGGAAFAFGLSTETDIWTRQDMFLLFEDAGNPSSTELAAAKFYLNDQWFEFVRTPAMDRRLPKVLDGQWHHLAFVFDQTTSTLTTYVDGAAFTNLPPDFGRFNNNSGKVNFSKSAGVVVGGPGHYAVGKTPDTWMGNFNGQIDQFRMYGKTLTAQEVQALFTGKQ</sequence>
<keyword evidence="2" id="KW-1015">Disulfide bond</keyword>
<feature type="domain" description="LamG-like jellyroll fold" evidence="3">
    <location>
        <begin position="94"/>
        <end position="265"/>
    </location>
</feature>
<keyword evidence="4" id="KW-0430">Lectin</keyword>
<evidence type="ECO:0000313" key="5">
    <source>
        <dbReference type="Proteomes" id="UP000184368"/>
    </source>
</evidence>
<dbReference type="GO" id="GO:0030246">
    <property type="term" value="F:carbohydrate binding"/>
    <property type="evidence" value="ECO:0007669"/>
    <property type="project" value="UniProtKB-KW"/>
</dbReference>
<protein>
    <submittedName>
        <fullName evidence="4">Concanavalin A-like lectin/glucanases superfamily protein</fullName>
    </submittedName>
</protein>
<dbReference type="RefSeq" id="WP_073042006.1">
    <property type="nucleotide sequence ID" value="NZ_FQUO01000005.1"/>
</dbReference>
<dbReference type="SMART" id="SM00560">
    <property type="entry name" value="LamGL"/>
    <property type="match status" value="1"/>
</dbReference>
<dbReference type="GO" id="GO:0005975">
    <property type="term" value="P:carbohydrate metabolic process"/>
    <property type="evidence" value="ECO:0007669"/>
    <property type="project" value="UniProtKB-ARBA"/>
</dbReference>
<dbReference type="AlphaFoldDB" id="A0A1M4ZHG3"/>
<dbReference type="Gene3D" id="2.60.120.200">
    <property type="match status" value="1"/>
</dbReference>
<accession>A0A1M4ZHG3</accession>
<dbReference type="InterPro" id="IPR006558">
    <property type="entry name" value="LamG-like"/>
</dbReference>
<dbReference type="EMBL" id="FQUO01000005">
    <property type="protein sequence ID" value="SHF17479.1"/>
    <property type="molecule type" value="Genomic_DNA"/>
</dbReference>
<dbReference type="InterPro" id="IPR013320">
    <property type="entry name" value="ConA-like_dom_sf"/>
</dbReference>
<organism evidence="4 5">
    <name type="scientific">Cnuella takakiae</name>
    <dbReference type="NCBI Taxonomy" id="1302690"/>
    <lineage>
        <taxon>Bacteria</taxon>
        <taxon>Pseudomonadati</taxon>
        <taxon>Bacteroidota</taxon>
        <taxon>Chitinophagia</taxon>
        <taxon>Chitinophagales</taxon>
        <taxon>Chitinophagaceae</taxon>
        <taxon>Cnuella</taxon>
    </lineage>
</organism>
<evidence type="ECO:0000313" key="4">
    <source>
        <dbReference type="EMBL" id="SHF17479.1"/>
    </source>
</evidence>